<sequence length="137" mass="15217">MFTTDLADSLIHCSILEDAMDMDDAVDSGCLRLPETCTLGPKEIAKSIGLASFTSSLANKKKRSSAGHQASHAEEVLLGYSLHHCQNVGELDRNFQQHEECRPQMRSFYSSSKQCASKRRLELTECCSTSDLSVCYY</sequence>
<protein>
    <submittedName>
        <fullName evidence="1">Uncharacterized protein</fullName>
    </submittedName>
</protein>
<evidence type="ECO:0000313" key="2">
    <source>
        <dbReference type="Proteomes" id="UP000469890"/>
    </source>
</evidence>
<comment type="caution">
    <text evidence="1">The sequence shown here is derived from an EMBL/GenBank/DDBJ whole genome shotgun (WGS) entry which is preliminary data.</text>
</comment>
<reference evidence="1 2" key="1">
    <citation type="submission" date="2019-09" db="EMBL/GenBank/DDBJ databases">
        <authorList>
            <consortium name="DOE Joint Genome Institute"/>
            <person name="Mondo S.J."/>
            <person name="Navarro-Mendoza M.I."/>
            <person name="Perez-Arques C."/>
            <person name="Panchal S."/>
            <person name="Nicolas F.E."/>
            <person name="Ganguly P."/>
            <person name="Pangilinan J."/>
            <person name="Grigoriev I."/>
            <person name="Heitman J."/>
            <person name="Sanya K."/>
            <person name="Garre V."/>
        </authorList>
    </citation>
    <scope>NUCLEOTIDE SEQUENCE [LARGE SCALE GENOMIC DNA]</scope>
    <source>
        <strain evidence="1 2">MU402</strain>
    </source>
</reference>
<evidence type="ECO:0000313" key="1">
    <source>
        <dbReference type="EMBL" id="KAF1800622.1"/>
    </source>
</evidence>
<name>A0A8H4BE62_MUCCL</name>
<gene>
    <name evidence="1" type="ORF">FB192DRAFT_1119609</name>
</gene>
<dbReference type="Proteomes" id="UP000469890">
    <property type="component" value="Unassembled WGS sequence"/>
</dbReference>
<proteinExistence type="predicted"/>
<dbReference type="EMBL" id="JAAECE010000005">
    <property type="protein sequence ID" value="KAF1800622.1"/>
    <property type="molecule type" value="Genomic_DNA"/>
</dbReference>
<accession>A0A8H4BE62</accession>
<dbReference type="AlphaFoldDB" id="A0A8H4BE62"/>
<organism evidence="1 2">
    <name type="scientific">Mucor circinelloides f. lusitanicus</name>
    <name type="common">Mucor racemosus var. lusitanicus</name>
    <dbReference type="NCBI Taxonomy" id="29924"/>
    <lineage>
        <taxon>Eukaryota</taxon>
        <taxon>Fungi</taxon>
        <taxon>Fungi incertae sedis</taxon>
        <taxon>Mucoromycota</taxon>
        <taxon>Mucoromycotina</taxon>
        <taxon>Mucoromycetes</taxon>
        <taxon>Mucorales</taxon>
        <taxon>Mucorineae</taxon>
        <taxon>Mucoraceae</taxon>
        <taxon>Mucor</taxon>
    </lineage>
</organism>